<dbReference type="Pfam" id="PF01738">
    <property type="entry name" value="DLH"/>
    <property type="match status" value="1"/>
</dbReference>
<dbReference type="HOGENOM" id="CLU_1267731_0_0_1"/>
<gene>
    <name evidence="2" type="ORF">M407DRAFT_188322</name>
</gene>
<dbReference type="Proteomes" id="UP000054248">
    <property type="component" value="Unassembled WGS sequence"/>
</dbReference>
<evidence type="ECO:0000313" key="2">
    <source>
        <dbReference type="EMBL" id="KIO16485.1"/>
    </source>
</evidence>
<dbReference type="AlphaFoldDB" id="A0A0C3PPQ6"/>
<dbReference type="STRING" id="1051891.A0A0C3PPQ6"/>
<dbReference type="SUPFAM" id="SSF53474">
    <property type="entry name" value="alpha/beta-Hydrolases"/>
    <property type="match status" value="1"/>
</dbReference>
<protein>
    <recommendedName>
        <fullName evidence="1">Dienelactone hydrolase domain-containing protein</fullName>
    </recommendedName>
</protein>
<dbReference type="InterPro" id="IPR029058">
    <property type="entry name" value="AB_hydrolase_fold"/>
</dbReference>
<dbReference type="PANTHER" id="PTHR47668:SF1">
    <property type="entry name" value="DIENELACTONE HYDROLASE DOMAIN-CONTAINING PROTEIN-RELATED"/>
    <property type="match status" value="1"/>
</dbReference>
<reference evidence="3" key="2">
    <citation type="submission" date="2015-01" db="EMBL/GenBank/DDBJ databases">
        <title>Evolutionary Origins and Diversification of the Mycorrhizal Mutualists.</title>
        <authorList>
            <consortium name="DOE Joint Genome Institute"/>
            <consortium name="Mycorrhizal Genomics Consortium"/>
            <person name="Kohler A."/>
            <person name="Kuo A."/>
            <person name="Nagy L.G."/>
            <person name="Floudas D."/>
            <person name="Copeland A."/>
            <person name="Barry K.W."/>
            <person name="Cichocki N."/>
            <person name="Veneault-Fourrey C."/>
            <person name="LaButti K."/>
            <person name="Lindquist E.A."/>
            <person name="Lipzen A."/>
            <person name="Lundell T."/>
            <person name="Morin E."/>
            <person name="Murat C."/>
            <person name="Riley R."/>
            <person name="Ohm R."/>
            <person name="Sun H."/>
            <person name="Tunlid A."/>
            <person name="Henrissat B."/>
            <person name="Grigoriev I.V."/>
            <person name="Hibbett D.S."/>
            <person name="Martin F."/>
        </authorList>
    </citation>
    <scope>NUCLEOTIDE SEQUENCE [LARGE SCALE GENOMIC DNA]</scope>
    <source>
        <strain evidence="3">MUT 4182</strain>
    </source>
</reference>
<dbReference type="OrthoDB" id="2147163at2759"/>
<accession>A0A0C3PPQ6</accession>
<name>A0A0C3PPQ6_9AGAM</name>
<evidence type="ECO:0000259" key="1">
    <source>
        <dbReference type="Pfam" id="PF01738"/>
    </source>
</evidence>
<feature type="domain" description="Dienelactone hydrolase" evidence="1">
    <location>
        <begin position="80"/>
        <end position="189"/>
    </location>
</feature>
<dbReference type="GO" id="GO:0016787">
    <property type="term" value="F:hydrolase activity"/>
    <property type="evidence" value="ECO:0007669"/>
    <property type="project" value="InterPro"/>
</dbReference>
<keyword evidence="3" id="KW-1185">Reference proteome</keyword>
<evidence type="ECO:0000313" key="3">
    <source>
        <dbReference type="Proteomes" id="UP000054248"/>
    </source>
</evidence>
<dbReference type="EMBL" id="KN823553">
    <property type="protein sequence ID" value="KIO16485.1"/>
    <property type="molecule type" value="Genomic_DNA"/>
</dbReference>
<dbReference type="Gene3D" id="3.40.50.1820">
    <property type="entry name" value="alpha/beta hydrolase"/>
    <property type="match status" value="1"/>
</dbReference>
<dbReference type="PANTHER" id="PTHR47668">
    <property type="entry name" value="DIENELACTONE HYDROLASE FAMILY PROTEIN (AFU_ORTHOLOGUE AFUA_6G01940)"/>
    <property type="match status" value="1"/>
</dbReference>
<proteinExistence type="predicted"/>
<reference evidence="2 3" key="1">
    <citation type="submission" date="2014-04" db="EMBL/GenBank/DDBJ databases">
        <authorList>
            <consortium name="DOE Joint Genome Institute"/>
            <person name="Kuo A."/>
            <person name="Girlanda M."/>
            <person name="Perotto S."/>
            <person name="Kohler A."/>
            <person name="Nagy L.G."/>
            <person name="Floudas D."/>
            <person name="Copeland A."/>
            <person name="Barry K.W."/>
            <person name="Cichocki N."/>
            <person name="Veneault-Fourrey C."/>
            <person name="LaButti K."/>
            <person name="Lindquist E.A."/>
            <person name="Lipzen A."/>
            <person name="Lundell T."/>
            <person name="Morin E."/>
            <person name="Murat C."/>
            <person name="Sun H."/>
            <person name="Tunlid A."/>
            <person name="Henrissat B."/>
            <person name="Grigoriev I.V."/>
            <person name="Hibbett D.S."/>
            <person name="Martin F."/>
            <person name="Nordberg H.P."/>
            <person name="Cantor M.N."/>
            <person name="Hua S.X."/>
        </authorList>
    </citation>
    <scope>NUCLEOTIDE SEQUENCE [LARGE SCALE GENOMIC DNA]</scope>
    <source>
        <strain evidence="2 3">MUT 4182</strain>
    </source>
</reference>
<dbReference type="InterPro" id="IPR002925">
    <property type="entry name" value="Dienelactn_hydro"/>
</dbReference>
<organism evidence="2 3">
    <name type="scientific">Tulasnella calospora MUT 4182</name>
    <dbReference type="NCBI Taxonomy" id="1051891"/>
    <lineage>
        <taxon>Eukaryota</taxon>
        <taxon>Fungi</taxon>
        <taxon>Dikarya</taxon>
        <taxon>Basidiomycota</taxon>
        <taxon>Agaricomycotina</taxon>
        <taxon>Agaricomycetes</taxon>
        <taxon>Cantharellales</taxon>
        <taxon>Tulasnellaceae</taxon>
        <taxon>Tulasnella</taxon>
    </lineage>
</organism>
<sequence>MLTRLRTVLHHLNRAKATTVSGSSSLLRTTSATMSSDAPSHACCTIPPVVTDTESYKPKGSYVSFEHTDKDKFPEDPITRAYVTGPTDTGKTIIVIFDIFGYYNQTVQGADILAETVKAKVIMPDFFRDEPMDLKLYPPTTDEAKQKIGEFFRVQGHFGNRTAEILDIAKGLRNSGTEKLGLVGYCWGERRSSTGRRGAPLSSFIPHFDARCQGGYVG</sequence>